<evidence type="ECO:0000256" key="13">
    <source>
        <dbReference type="ARBA" id="ARBA00022741"/>
    </source>
</evidence>
<keyword evidence="13 18" id="KW-0547">Nucleotide-binding</keyword>
<comment type="similarity">
    <text evidence="5 18">Belongs to the ATP phosphoribosyltransferase family. Long subfamily.</text>
</comment>
<dbReference type="PANTHER" id="PTHR21403:SF8">
    <property type="entry name" value="ATP PHOSPHORIBOSYLTRANSFERASE"/>
    <property type="match status" value="1"/>
</dbReference>
<dbReference type="Pfam" id="PF01634">
    <property type="entry name" value="HisG"/>
    <property type="match status" value="1"/>
</dbReference>
<dbReference type="InterPro" id="IPR018198">
    <property type="entry name" value="ATP_PRibTrfase_CS"/>
</dbReference>
<organism evidence="21 22">
    <name type="scientific">Pseudidiomarina terrestris</name>
    <dbReference type="NCBI Taxonomy" id="2820060"/>
    <lineage>
        <taxon>Bacteria</taxon>
        <taxon>Pseudomonadati</taxon>
        <taxon>Pseudomonadota</taxon>
        <taxon>Gammaproteobacteria</taxon>
        <taxon>Alteromonadales</taxon>
        <taxon>Idiomarinaceae</taxon>
        <taxon>Pseudidiomarina</taxon>
    </lineage>
</organism>
<evidence type="ECO:0000313" key="21">
    <source>
        <dbReference type="EMBL" id="MDN7123416.1"/>
    </source>
</evidence>
<dbReference type="EMBL" id="JAGGJB010000001">
    <property type="protein sequence ID" value="MDN7123416.1"/>
    <property type="molecule type" value="Genomic_DNA"/>
</dbReference>
<comment type="catalytic activity">
    <reaction evidence="1 18">
        <text>1-(5-phospho-beta-D-ribosyl)-ATP + diphosphate = 5-phospho-alpha-D-ribose 1-diphosphate + ATP</text>
        <dbReference type="Rhea" id="RHEA:18473"/>
        <dbReference type="ChEBI" id="CHEBI:30616"/>
        <dbReference type="ChEBI" id="CHEBI:33019"/>
        <dbReference type="ChEBI" id="CHEBI:58017"/>
        <dbReference type="ChEBI" id="CHEBI:73183"/>
        <dbReference type="EC" id="2.4.2.17"/>
    </reaction>
</comment>
<feature type="domain" description="Histidine biosynthesis HisG C-terminal" evidence="20">
    <location>
        <begin position="226"/>
        <end position="299"/>
    </location>
</feature>
<dbReference type="NCBIfam" id="TIGR03455">
    <property type="entry name" value="HisG_C-term"/>
    <property type="match status" value="1"/>
</dbReference>
<dbReference type="GO" id="GO:0005737">
    <property type="term" value="C:cytoplasm"/>
    <property type="evidence" value="ECO:0007669"/>
    <property type="project" value="UniProtKB-SubCell"/>
</dbReference>
<evidence type="ECO:0000256" key="18">
    <source>
        <dbReference type="HAMAP-Rule" id="MF_00079"/>
    </source>
</evidence>
<dbReference type="GO" id="GO:0000287">
    <property type="term" value="F:magnesium ion binding"/>
    <property type="evidence" value="ECO:0007669"/>
    <property type="project" value="UniProtKB-UniRule"/>
</dbReference>
<evidence type="ECO:0000259" key="19">
    <source>
        <dbReference type="Pfam" id="PF01634"/>
    </source>
</evidence>
<feature type="domain" description="ATP phosphoribosyltransferase catalytic" evidence="19">
    <location>
        <begin position="57"/>
        <end position="221"/>
    </location>
</feature>
<dbReference type="NCBIfam" id="TIGR00070">
    <property type="entry name" value="hisG"/>
    <property type="match status" value="1"/>
</dbReference>
<keyword evidence="11 18" id="KW-0808">Transferase</keyword>
<comment type="activity regulation">
    <text evidence="18">Feedback inhibited by histidine.</text>
</comment>
<evidence type="ECO:0000256" key="17">
    <source>
        <dbReference type="ARBA" id="ARBA00024861"/>
    </source>
</evidence>
<comment type="pathway">
    <text evidence="4 18">Amino-acid biosynthesis; L-histidine biosynthesis; L-histidine from 5-phospho-alpha-D-ribose 1-diphosphate: step 1/9.</text>
</comment>
<evidence type="ECO:0000256" key="4">
    <source>
        <dbReference type="ARBA" id="ARBA00004667"/>
    </source>
</evidence>
<keyword evidence="9 18" id="KW-0028">Amino-acid biosynthesis</keyword>
<dbReference type="InterPro" id="IPR011322">
    <property type="entry name" value="N-reg_PII-like_a/b"/>
</dbReference>
<evidence type="ECO:0000256" key="5">
    <source>
        <dbReference type="ARBA" id="ARBA00007955"/>
    </source>
</evidence>
<comment type="function">
    <text evidence="17 18">Catalyzes the condensation of ATP and 5-phosphoribose 1-diphosphate to form N'-(5'-phosphoribosyl)-ATP (PR-ATP). Has a crucial role in the pathway because the rate of histidine biosynthesis seems to be controlled primarily by regulation of HisG enzymatic activity.</text>
</comment>
<accession>A0AAW7QT01</accession>
<dbReference type="PANTHER" id="PTHR21403">
    <property type="entry name" value="ATP PHOSPHORIBOSYLTRANSFERASE ATP-PRTASE"/>
    <property type="match status" value="1"/>
</dbReference>
<keyword evidence="16 18" id="KW-0368">Histidine biosynthesis</keyword>
<dbReference type="FunFam" id="3.40.190.10:FF:000008">
    <property type="entry name" value="ATP phosphoribosyltransferase"/>
    <property type="match status" value="1"/>
</dbReference>
<evidence type="ECO:0000256" key="3">
    <source>
        <dbReference type="ARBA" id="ARBA00004496"/>
    </source>
</evidence>
<dbReference type="InterPro" id="IPR013820">
    <property type="entry name" value="ATP_PRibTrfase_cat"/>
</dbReference>
<keyword evidence="10 18" id="KW-0328">Glycosyltransferase</keyword>
<evidence type="ECO:0000256" key="2">
    <source>
        <dbReference type="ARBA" id="ARBA00001946"/>
    </source>
</evidence>
<evidence type="ECO:0000313" key="22">
    <source>
        <dbReference type="Proteomes" id="UP001169492"/>
    </source>
</evidence>
<comment type="cofactor">
    <cofactor evidence="2 18">
        <name>Mg(2+)</name>
        <dbReference type="ChEBI" id="CHEBI:18420"/>
    </cofactor>
</comment>
<dbReference type="GO" id="GO:0003879">
    <property type="term" value="F:ATP phosphoribosyltransferase activity"/>
    <property type="evidence" value="ECO:0007669"/>
    <property type="project" value="UniProtKB-UniRule"/>
</dbReference>
<name>A0AAW7QT01_9GAMM</name>
<keyword evidence="8 18" id="KW-0963">Cytoplasm</keyword>
<dbReference type="RefSeq" id="WP_301720013.1">
    <property type="nucleotide sequence ID" value="NZ_JAGGJB010000001.1"/>
</dbReference>
<dbReference type="HAMAP" id="MF_00079">
    <property type="entry name" value="HisG_Long"/>
    <property type="match status" value="1"/>
</dbReference>
<dbReference type="InterPro" id="IPR013115">
    <property type="entry name" value="HisG_C"/>
</dbReference>
<comment type="subcellular location">
    <subcellularLocation>
        <location evidence="3 18">Cytoplasm</location>
    </subcellularLocation>
</comment>
<evidence type="ECO:0000256" key="12">
    <source>
        <dbReference type="ARBA" id="ARBA00022723"/>
    </source>
</evidence>
<evidence type="ECO:0000256" key="16">
    <source>
        <dbReference type="ARBA" id="ARBA00023102"/>
    </source>
</evidence>
<dbReference type="Pfam" id="PF08029">
    <property type="entry name" value="HisG_C"/>
    <property type="match status" value="1"/>
</dbReference>
<keyword evidence="12 18" id="KW-0479">Metal-binding</keyword>
<dbReference type="Proteomes" id="UP001169492">
    <property type="component" value="Unassembled WGS sequence"/>
</dbReference>
<evidence type="ECO:0000256" key="8">
    <source>
        <dbReference type="ARBA" id="ARBA00022490"/>
    </source>
</evidence>
<evidence type="ECO:0000256" key="9">
    <source>
        <dbReference type="ARBA" id="ARBA00022605"/>
    </source>
</evidence>
<dbReference type="SUPFAM" id="SSF54913">
    <property type="entry name" value="GlnB-like"/>
    <property type="match status" value="1"/>
</dbReference>
<evidence type="ECO:0000256" key="6">
    <source>
        <dbReference type="ARBA" id="ARBA00011946"/>
    </source>
</evidence>
<dbReference type="EC" id="2.4.2.17" evidence="6 18"/>
<dbReference type="InterPro" id="IPR015867">
    <property type="entry name" value="N-reg_PII/ATP_PRibTrfase_C"/>
</dbReference>
<dbReference type="Gene3D" id="3.30.70.120">
    <property type="match status" value="1"/>
</dbReference>
<dbReference type="SUPFAM" id="SSF53850">
    <property type="entry name" value="Periplasmic binding protein-like II"/>
    <property type="match status" value="1"/>
</dbReference>
<evidence type="ECO:0000256" key="1">
    <source>
        <dbReference type="ARBA" id="ARBA00000915"/>
    </source>
</evidence>
<dbReference type="GO" id="GO:0000105">
    <property type="term" value="P:L-histidine biosynthetic process"/>
    <property type="evidence" value="ECO:0007669"/>
    <property type="project" value="UniProtKB-UniRule"/>
</dbReference>
<dbReference type="FunFam" id="3.30.70.120:FF:000002">
    <property type="entry name" value="ATP phosphoribosyltransferase"/>
    <property type="match status" value="1"/>
</dbReference>
<dbReference type="InterPro" id="IPR001348">
    <property type="entry name" value="ATP_PRibTrfase_HisG"/>
</dbReference>
<proteinExistence type="inferred from homology"/>
<evidence type="ECO:0000256" key="7">
    <source>
        <dbReference type="ARBA" id="ARBA00020998"/>
    </source>
</evidence>
<comment type="caution">
    <text evidence="21">The sequence shown here is derived from an EMBL/GenBank/DDBJ whole genome shotgun (WGS) entry which is preliminary data.</text>
</comment>
<keyword evidence="14 18" id="KW-0067">ATP-binding</keyword>
<evidence type="ECO:0000256" key="15">
    <source>
        <dbReference type="ARBA" id="ARBA00022842"/>
    </source>
</evidence>
<dbReference type="AlphaFoldDB" id="A0AAW7QT01"/>
<reference evidence="21 22" key="1">
    <citation type="submission" date="2021-03" db="EMBL/GenBank/DDBJ databases">
        <title>Pseudidiomarina terrestris, a new bacterium isolated from saline soil.</title>
        <authorList>
            <person name="Galisteo C."/>
            <person name="De La Haba R."/>
            <person name="Sanchez-Porro C."/>
            <person name="Ventosa A."/>
        </authorList>
    </citation>
    <scope>NUCLEOTIDE SEQUENCE [LARGE SCALE GENOMIC DNA]</scope>
    <source>
        <strain evidence="21 22">1APP75-32.1</strain>
    </source>
</reference>
<dbReference type="CDD" id="cd13592">
    <property type="entry name" value="PBP2_HisGL2"/>
    <property type="match status" value="1"/>
</dbReference>
<evidence type="ECO:0000256" key="14">
    <source>
        <dbReference type="ARBA" id="ARBA00022840"/>
    </source>
</evidence>
<dbReference type="Gene3D" id="3.40.190.10">
    <property type="entry name" value="Periplasmic binding protein-like II"/>
    <property type="match status" value="2"/>
</dbReference>
<dbReference type="GO" id="GO:0005524">
    <property type="term" value="F:ATP binding"/>
    <property type="evidence" value="ECO:0007669"/>
    <property type="project" value="UniProtKB-KW"/>
</dbReference>
<evidence type="ECO:0000256" key="10">
    <source>
        <dbReference type="ARBA" id="ARBA00022676"/>
    </source>
</evidence>
<evidence type="ECO:0000256" key="11">
    <source>
        <dbReference type="ARBA" id="ARBA00022679"/>
    </source>
</evidence>
<protein>
    <recommendedName>
        <fullName evidence="7 18">ATP phosphoribosyltransferase</fullName>
        <shortName evidence="18">ATP-PRT</shortName>
        <shortName evidence="18">ATP-PRTase</shortName>
        <ecNumber evidence="6 18">2.4.2.17</ecNumber>
    </recommendedName>
</protein>
<sequence length="302" mass="32721">MVVDTNSARLTIAIQKSGRLSKESMKLLEACGVKFSLHEARLLAHSSNQPIDLLRVRDDDIPGLVMDGVVDLGLVGENVLEEARLERVATKLPAEIKRLRPLDFGGCRLSIAVPKEDNYNGLKDLAGKRIATTYPYLLQDYLQRQGISASTAVLTGSVEVAPRAGLADAVCDLVSTGATLEANGLVEKEVIFTSQAQLIQRPEPLNAAKQALIDQLLPRLDGVQMARESKYIMLHAPRAALDKVAALLPGAEDPTILPLSHTDELVAVHVVSTETLFWETMEELKAVGCSSILVLPIEKMMG</sequence>
<keyword evidence="15 18" id="KW-0460">Magnesium</keyword>
<evidence type="ECO:0000259" key="20">
    <source>
        <dbReference type="Pfam" id="PF08029"/>
    </source>
</evidence>
<dbReference type="InterPro" id="IPR020621">
    <property type="entry name" value="ATP-PRT_HisG_long"/>
</dbReference>
<gene>
    <name evidence="18 21" type="primary">hisG</name>
    <name evidence="21" type="ORF">J6I90_00805</name>
</gene>
<dbReference type="PROSITE" id="PS01316">
    <property type="entry name" value="ATP_P_PHORIBOSYLTR"/>
    <property type="match status" value="1"/>
</dbReference>